<dbReference type="Pfam" id="PF00356">
    <property type="entry name" value="LacI"/>
    <property type="match status" value="1"/>
</dbReference>
<dbReference type="EMBL" id="JAVLSH010000015">
    <property type="protein sequence ID" value="MDR9763290.1"/>
    <property type="molecule type" value="Genomic_DNA"/>
</dbReference>
<dbReference type="AlphaFoldDB" id="A0AAW8PAT9"/>
<dbReference type="Proteomes" id="UP001269402">
    <property type="component" value="Unassembled WGS sequence"/>
</dbReference>
<organism evidence="5 6">
    <name type="scientific">Rhizobium redzepovicii</name>
    <dbReference type="NCBI Taxonomy" id="2867518"/>
    <lineage>
        <taxon>Bacteria</taxon>
        <taxon>Pseudomonadati</taxon>
        <taxon>Pseudomonadota</taxon>
        <taxon>Alphaproteobacteria</taxon>
        <taxon>Hyphomicrobiales</taxon>
        <taxon>Rhizobiaceae</taxon>
        <taxon>Rhizobium/Agrobacterium group</taxon>
        <taxon>Rhizobium</taxon>
    </lineage>
</organism>
<keyword evidence="1" id="KW-0805">Transcription regulation</keyword>
<dbReference type="PROSITE" id="PS50932">
    <property type="entry name" value="HTH_LACI_2"/>
    <property type="match status" value="1"/>
</dbReference>
<dbReference type="InterPro" id="IPR025997">
    <property type="entry name" value="SBP_2_dom"/>
</dbReference>
<dbReference type="Gene3D" id="1.10.260.40">
    <property type="entry name" value="lambda repressor-like DNA-binding domains"/>
    <property type="match status" value="1"/>
</dbReference>
<name>A0AAW8PAT9_9HYPH</name>
<dbReference type="GO" id="GO:0003700">
    <property type="term" value="F:DNA-binding transcription factor activity"/>
    <property type="evidence" value="ECO:0007669"/>
    <property type="project" value="TreeGrafter"/>
</dbReference>
<dbReference type="CDD" id="cd06307">
    <property type="entry name" value="PBP1_sugar_binding"/>
    <property type="match status" value="1"/>
</dbReference>
<accession>A0AAW8PAT9</accession>
<feature type="domain" description="HTH lacI-type" evidence="4">
    <location>
        <begin position="9"/>
        <end position="52"/>
    </location>
</feature>
<dbReference type="InterPro" id="IPR010982">
    <property type="entry name" value="Lambda_DNA-bd_dom_sf"/>
</dbReference>
<dbReference type="PANTHER" id="PTHR30146">
    <property type="entry name" value="LACI-RELATED TRANSCRIPTIONAL REPRESSOR"/>
    <property type="match status" value="1"/>
</dbReference>
<dbReference type="CDD" id="cd01392">
    <property type="entry name" value="HTH_LacI"/>
    <property type="match status" value="1"/>
</dbReference>
<dbReference type="GO" id="GO:0000976">
    <property type="term" value="F:transcription cis-regulatory region binding"/>
    <property type="evidence" value="ECO:0007669"/>
    <property type="project" value="TreeGrafter"/>
</dbReference>
<protein>
    <submittedName>
        <fullName evidence="5">LacI family DNA-binding transcriptional regulator</fullName>
    </submittedName>
</protein>
<dbReference type="PANTHER" id="PTHR30146:SF152">
    <property type="entry name" value="TRANSCRIPTIONAL REGULATORY PROTEIN"/>
    <property type="match status" value="1"/>
</dbReference>
<sequence>MEFLDMKRPTIADLAKAAGVSVSTVNRVLYEPESVREHTRTRVLAAAEEIGFYGLGTIKHAIKAPQMAHRLGVLLQRKERTFYRLLGEAITQAAQTYPGGGIELTLEFLEDLTPEKVATHILSLGSRCEAIAIVAPQHPIVADAIDSVLEQGVPVVSLIGPLTAKGNISFVGLDNWKVGRTAAWAFDRMVRVPGKIGILVGSHRLRNQEMNESGFRSYFREHNSGFTLLEPLPTYESAVVAREHVEKLLTEHPDMCGLYISGGGVTGAIAALRATPKRDDFVVVGYELFEDTRAALIDGTFSLLISHPIERFGSETIATLMKVKTAGPDAGVFRVTFGFDMYGPECI</sequence>
<evidence type="ECO:0000313" key="6">
    <source>
        <dbReference type="Proteomes" id="UP001269402"/>
    </source>
</evidence>
<keyword evidence="3" id="KW-0804">Transcription</keyword>
<evidence type="ECO:0000256" key="1">
    <source>
        <dbReference type="ARBA" id="ARBA00023015"/>
    </source>
</evidence>
<evidence type="ECO:0000256" key="3">
    <source>
        <dbReference type="ARBA" id="ARBA00023163"/>
    </source>
</evidence>
<proteinExistence type="predicted"/>
<dbReference type="InterPro" id="IPR028082">
    <property type="entry name" value="Peripla_BP_I"/>
</dbReference>
<keyword evidence="2 5" id="KW-0238">DNA-binding</keyword>
<evidence type="ECO:0000259" key="4">
    <source>
        <dbReference type="PROSITE" id="PS50932"/>
    </source>
</evidence>
<gene>
    <name evidence="5" type="ORF">RJJ37_27300</name>
</gene>
<dbReference type="SMART" id="SM00354">
    <property type="entry name" value="HTH_LACI"/>
    <property type="match status" value="1"/>
</dbReference>
<dbReference type="Gene3D" id="3.40.50.2300">
    <property type="match status" value="2"/>
</dbReference>
<dbReference type="RefSeq" id="WP_210202856.1">
    <property type="nucleotide sequence ID" value="NZ_JAILYG010000007.1"/>
</dbReference>
<evidence type="ECO:0000256" key="2">
    <source>
        <dbReference type="ARBA" id="ARBA00023125"/>
    </source>
</evidence>
<comment type="caution">
    <text evidence="5">The sequence shown here is derived from an EMBL/GenBank/DDBJ whole genome shotgun (WGS) entry which is preliminary data.</text>
</comment>
<dbReference type="PROSITE" id="PS00356">
    <property type="entry name" value="HTH_LACI_1"/>
    <property type="match status" value="1"/>
</dbReference>
<dbReference type="SUPFAM" id="SSF47413">
    <property type="entry name" value="lambda repressor-like DNA-binding domains"/>
    <property type="match status" value="1"/>
</dbReference>
<keyword evidence="6" id="KW-1185">Reference proteome</keyword>
<dbReference type="Pfam" id="PF13407">
    <property type="entry name" value="Peripla_BP_4"/>
    <property type="match status" value="1"/>
</dbReference>
<reference evidence="6" key="1">
    <citation type="submission" date="2023-07" db="EMBL/GenBank/DDBJ databases">
        <title>Genomic characterization of faba bean (Vicia faba) microsymbionts in Mexican soils.</title>
        <authorList>
            <person name="Rivera Orduna F.N."/>
            <person name="Guevara-Luna J."/>
            <person name="Yan J."/>
            <person name="Arroyo-Herrera I."/>
            <person name="Li Y."/>
            <person name="Vasquez-Murrieta M.S."/>
            <person name="Wang E.T."/>
        </authorList>
    </citation>
    <scope>NUCLEOTIDE SEQUENCE [LARGE SCALE GENOMIC DNA]</scope>
    <source>
        <strain evidence="6">CH6</strain>
    </source>
</reference>
<dbReference type="SUPFAM" id="SSF53822">
    <property type="entry name" value="Periplasmic binding protein-like I"/>
    <property type="match status" value="1"/>
</dbReference>
<dbReference type="InterPro" id="IPR000843">
    <property type="entry name" value="HTH_LacI"/>
</dbReference>
<evidence type="ECO:0000313" key="5">
    <source>
        <dbReference type="EMBL" id="MDR9763290.1"/>
    </source>
</evidence>